<accession>A0ABU0F9A6</accession>
<comment type="subcellular location">
    <subcellularLocation>
        <location evidence="1 7">Cell membrane</location>
        <topology evidence="1 7">Multi-pass membrane protein</topology>
    </subcellularLocation>
</comment>
<evidence type="ECO:0000256" key="2">
    <source>
        <dbReference type="ARBA" id="ARBA00022448"/>
    </source>
</evidence>
<name>A0ABU0F9A6_9HYPH</name>
<keyword evidence="10" id="KW-1185">Reference proteome</keyword>
<comment type="caution">
    <text evidence="9">The sequence shown here is derived from an EMBL/GenBank/DDBJ whole genome shotgun (WGS) entry which is preliminary data.</text>
</comment>
<dbReference type="Pfam" id="PF00528">
    <property type="entry name" value="BPD_transp_1"/>
    <property type="match status" value="1"/>
</dbReference>
<reference evidence="9 10" key="1">
    <citation type="submission" date="2023-07" db="EMBL/GenBank/DDBJ databases">
        <title>Genomic Encyclopedia of Type Strains, Phase IV (KMG-IV): sequencing the most valuable type-strain genomes for metagenomic binning, comparative biology and taxonomic classification.</title>
        <authorList>
            <person name="Goeker M."/>
        </authorList>
    </citation>
    <scope>NUCLEOTIDE SEQUENCE [LARGE SCALE GENOMIC DNA]</scope>
    <source>
        <strain evidence="9 10">DSM 5896</strain>
    </source>
</reference>
<dbReference type="PANTHER" id="PTHR43005:SF2">
    <property type="entry name" value="INTEGRAL MEMBRANE SUGAR TRANSPORT PROTEIN"/>
    <property type="match status" value="1"/>
</dbReference>
<dbReference type="EMBL" id="JAUSVK010000001">
    <property type="protein sequence ID" value="MDQ0391194.1"/>
    <property type="molecule type" value="Genomic_DNA"/>
</dbReference>
<keyword evidence="4 7" id="KW-0812">Transmembrane</keyword>
<keyword evidence="2 7" id="KW-0813">Transport</keyword>
<feature type="transmembrane region" description="Helical" evidence="7">
    <location>
        <begin position="256"/>
        <end position="278"/>
    </location>
</feature>
<dbReference type="CDD" id="cd06261">
    <property type="entry name" value="TM_PBP2"/>
    <property type="match status" value="1"/>
</dbReference>
<evidence type="ECO:0000256" key="6">
    <source>
        <dbReference type="ARBA" id="ARBA00023136"/>
    </source>
</evidence>
<protein>
    <submittedName>
        <fullName evidence="9">Sorbitol/mannitol transport system permease protein</fullName>
    </submittedName>
</protein>
<feature type="domain" description="ABC transmembrane type-1" evidence="8">
    <location>
        <begin position="69"/>
        <end position="277"/>
    </location>
</feature>
<comment type="similarity">
    <text evidence="7">Belongs to the binding-protein-dependent transport system permease family.</text>
</comment>
<feature type="transmembrane region" description="Helical" evidence="7">
    <location>
        <begin position="64"/>
        <end position="91"/>
    </location>
</feature>
<evidence type="ECO:0000313" key="10">
    <source>
        <dbReference type="Proteomes" id="UP001237448"/>
    </source>
</evidence>
<dbReference type="InterPro" id="IPR035906">
    <property type="entry name" value="MetI-like_sf"/>
</dbReference>
<feature type="transmembrane region" description="Helical" evidence="7">
    <location>
        <begin position="155"/>
        <end position="178"/>
    </location>
</feature>
<dbReference type="InterPro" id="IPR000515">
    <property type="entry name" value="MetI-like"/>
</dbReference>
<evidence type="ECO:0000256" key="5">
    <source>
        <dbReference type="ARBA" id="ARBA00022989"/>
    </source>
</evidence>
<evidence type="ECO:0000313" key="9">
    <source>
        <dbReference type="EMBL" id="MDQ0391194.1"/>
    </source>
</evidence>
<keyword evidence="6 7" id="KW-0472">Membrane</keyword>
<dbReference type="SUPFAM" id="SSF161098">
    <property type="entry name" value="MetI-like"/>
    <property type="match status" value="1"/>
</dbReference>
<feature type="transmembrane region" description="Helical" evidence="7">
    <location>
        <begin position="199"/>
        <end position="224"/>
    </location>
</feature>
<keyword evidence="3" id="KW-1003">Cell membrane</keyword>
<organism evidence="9 10">
    <name type="scientific">Labrys monachus</name>
    <dbReference type="NCBI Taxonomy" id="217067"/>
    <lineage>
        <taxon>Bacteria</taxon>
        <taxon>Pseudomonadati</taxon>
        <taxon>Pseudomonadota</taxon>
        <taxon>Alphaproteobacteria</taxon>
        <taxon>Hyphomicrobiales</taxon>
        <taxon>Xanthobacteraceae</taxon>
        <taxon>Labrys</taxon>
    </lineage>
</organism>
<evidence type="ECO:0000259" key="8">
    <source>
        <dbReference type="PROSITE" id="PS50928"/>
    </source>
</evidence>
<evidence type="ECO:0000256" key="1">
    <source>
        <dbReference type="ARBA" id="ARBA00004651"/>
    </source>
</evidence>
<proteinExistence type="inferred from homology"/>
<keyword evidence="5 7" id="KW-1133">Transmembrane helix</keyword>
<feature type="transmembrane region" description="Helical" evidence="7">
    <location>
        <begin position="103"/>
        <end position="123"/>
    </location>
</feature>
<dbReference type="RefSeq" id="WP_307423117.1">
    <property type="nucleotide sequence ID" value="NZ_JAUSVK010000001.1"/>
</dbReference>
<gene>
    <name evidence="9" type="ORF">J3R73_000986</name>
</gene>
<dbReference type="PROSITE" id="PS50928">
    <property type="entry name" value="ABC_TM1"/>
    <property type="match status" value="1"/>
</dbReference>
<dbReference type="Gene3D" id="1.10.3720.10">
    <property type="entry name" value="MetI-like"/>
    <property type="match status" value="1"/>
</dbReference>
<evidence type="ECO:0000256" key="7">
    <source>
        <dbReference type="RuleBase" id="RU363032"/>
    </source>
</evidence>
<sequence>MATQQTRLLARAAVAPSVLMLFIWMIVPLVMTIWFSFHRYDLQNLDTYDWSGWENYYYFLTDPAFIQALIVTLTLVASVLVITVVGGVLLALLMDQPFFGQGIVRLMVLAPFFVMPTVSALVWKNLFMNPDSGLFTWISQSLHLPVVIWFTNYPLLSIILIVAWQWLPFATLILLTAIQSLDEEQKEAAQLDGAKPLSYFFYIVLPHLSRAITVVVLIETIFLLNTFAEIKVTTNGGPSTSNLPYLVYLTQQASDIGGASAGALIAVVLANIVAMFLVRLIGKNLEA</sequence>
<feature type="transmembrane region" description="Helical" evidence="7">
    <location>
        <begin position="12"/>
        <end position="37"/>
    </location>
</feature>
<evidence type="ECO:0000256" key="3">
    <source>
        <dbReference type="ARBA" id="ARBA00022475"/>
    </source>
</evidence>
<dbReference type="PANTHER" id="PTHR43005">
    <property type="entry name" value="BLR7065 PROTEIN"/>
    <property type="match status" value="1"/>
</dbReference>
<evidence type="ECO:0000256" key="4">
    <source>
        <dbReference type="ARBA" id="ARBA00022692"/>
    </source>
</evidence>
<dbReference type="Proteomes" id="UP001237448">
    <property type="component" value="Unassembled WGS sequence"/>
</dbReference>